<dbReference type="OrthoDB" id="301434at2759"/>
<dbReference type="InterPro" id="IPR000326">
    <property type="entry name" value="PAP2/HPO"/>
</dbReference>
<dbReference type="GO" id="GO:0006670">
    <property type="term" value="P:sphingosine metabolic process"/>
    <property type="evidence" value="ECO:0007669"/>
    <property type="project" value="TreeGrafter"/>
</dbReference>
<dbReference type="Pfam" id="PF01569">
    <property type="entry name" value="PAP2"/>
    <property type="match status" value="1"/>
</dbReference>
<evidence type="ECO:0000313" key="10">
    <source>
        <dbReference type="EMBL" id="PVD26443.1"/>
    </source>
</evidence>
<proteinExistence type="inferred from homology"/>
<gene>
    <name evidence="10" type="ORF">C0Q70_14120</name>
</gene>
<reference evidence="10 11" key="1">
    <citation type="submission" date="2018-04" db="EMBL/GenBank/DDBJ databases">
        <title>The genome of golden apple snail Pomacea canaliculata provides insight into stress tolerance and invasive adaptation.</title>
        <authorList>
            <person name="Liu C."/>
            <person name="Liu B."/>
            <person name="Ren Y."/>
            <person name="Zhang Y."/>
            <person name="Wang H."/>
            <person name="Li S."/>
            <person name="Jiang F."/>
            <person name="Yin L."/>
            <person name="Zhang G."/>
            <person name="Qian W."/>
            <person name="Fan W."/>
        </authorList>
    </citation>
    <scope>NUCLEOTIDE SEQUENCE [LARGE SCALE GENOMIC DNA]</scope>
    <source>
        <strain evidence="10">SZHN2017</strain>
        <tissue evidence="10">Muscle</tissue>
    </source>
</reference>
<accession>A0A2T7NZ81</accession>
<evidence type="ECO:0000256" key="4">
    <source>
        <dbReference type="ARBA" id="ARBA00022824"/>
    </source>
</evidence>
<protein>
    <recommendedName>
        <fullName evidence="9">Phosphatidic acid phosphatase type 2/haloperoxidase domain-containing protein</fullName>
    </recommendedName>
</protein>
<evidence type="ECO:0000256" key="5">
    <source>
        <dbReference type="ARBA" id="ARBA00022989"/>
    </source>
</evidence>
<keyword evidence="2 8" id="KW-0812">Transmembrane</keyword>
<evidence type="ECO:0000256" key="7">
    <source>
        <dbReference type="ARBA" id="ARBA00038324"/>
    </source>
</evidence>
<dbReference type="InterPro" id="IPR036938">
    <property type="entry name" value="PAP2/HPO_sf"/>
</dbReference>
<keyword evidence="6 8" id="KW-0472">Membrane</keyword>
<feature type="transmembrane region" description="Helical" evidence="8">
    <location>
        <begin position="412"/>
        <end position="434"/>
    </location>
</feature>
<dbReference type="Proteomes" id="UP000245119">
    <property type="component" value="Linkage Group LG8"/>
</dbReference>
<dbReference type="GO" id="GO:0005789">
    <property type="term" value="C:endoplasmic reticulum membrane"/>
    <property type="evidence" value="ECO:0007669"/>
    <property type="project" value="UniProtKB-SubCell"/>
</dbReference>
<comment type="subcellular location">
    <subcellularLocation>
        <location evidence="1">Endoplasmic reticulum membrane</location>
        <topology evidence="1">Multi-pass membrane protein</topology>
    </subcellularLocation>
</comment>
<feature type="transmembrane region" description="Helical" evidence="8">
    <location>
        <begin position="234"/>
        <end position="255"/>
    </location>
</feature>
<dbReference type="AlphaFoldDB" id="A0A2T7NZ81"/>
<comment type="caution">
    <text evidence="10">The sequence shown here is derived from an EMBL/GenBank/DDBJ whole genome shotgun (WGS) entry which is preliminary data.</text>
</comment>
<organism evidence="10 11">
    <name type="scientific">Pomacea canaliculata</name>
    <name type="common">Golden apple snail</name>
    <dbReference type="NCBI Taxonomy" id="400727"/>
    <lineage>
        <taxon>Eukaryota</taxon>
        <taxon>Metazoa</taxon>
        <taxon>Spiralia</taxon>
        <taxon>Lophotrochozoa</taxon>
        <taxon>Mollusca</taxon>
        <taxon>Gastropoda</taxon>
        <taxon>Caenogastropoda</taxon>
        <taxon>Architaenioglossa</taxon>
        <taxon>Ampullarioidea</taxon>
        <taxon>Ampullariidae</taxon>
        <taxon>Pomacea</taxon>
    </lineage>
</organism>
<feature type="transmembrane region" description="Helical" evidence="8">
    <location>
        <begin position="130"/>
        <end position="156"/>
    </location>
</feature>
<comment type="similarity">
    <text evidence="7">Belongs to the type 2 lipid phosphate phosphatase family.</text>
</comment>
<feature type="transmembrane region" description="Helical" evidence="8">
    <location>
        <begin position="370"/>
        <end position="392"/>
    </location>
</feature>
<evidence type="ECO:0000256" key="3">
    <source>
        <dbReference type="ARBA" id="ARBA00022801"/>
    </source>
</evidence>
<keyword evidence="4" id="KW-0256">Endoplasmic reticulum</keyword>
<evidence type="ECO:0000256" key="6">
    <source>
        <dbReference type="ARBA" id="ARBA00023136"/>
    </source>
</evidence>
<sequence>MTGLWKWLVSLNDSQLTAGFQRLCGIEVFNHSDRNKSMSNGGIHQEHPVCDGNGNVPTLNGSASGHAEEASLKPRAKSKYTNGYIVHKSANGSVQTLQNGATDLKQNYGPNGNDESSETEKQQYKINNKILFYLFSFGAALGNEIFYIVFFSFGIWNFDGNVFRKVTMIWCAIMYLGQAAKDIICWPRPRCPPVVRLEERYELEYGMPSTHAMVGVAIPFGVLCFSYGRFEFDLTLGILVAVFWSALVSCSRLYLGMHSVLDVLVGIVSAACLMLLFVPLVDVLDTLLVAHPLSYLLLNFVCLILCLIYPRLEQWSTARGDTSQVLAVFSGIYQGTWFLAKTCTPEMATQAQMSAPAGWSALWAGVARQVLGTAVMVVVFGIVKTGVLHTMAKVLRLDPKDPKTKQHLGVEFPYKYLSCLVLAFLASCGMPMCFQMLGLHRGNFLFEVLDHAHYFGL</sequence>
<feature type="transmembrane region" description="Helical" evidence="8">
    <location>
        <begin position="260"/>
        <end position="281"/>
    </location>
</feature>
<evidence type="ECO:0000313" key="11">
    <source>
        <dbReference type="Proteomes" id="UP000245119"/>
    </source>
</evidence>
<keyword evidence="11" id="KW-1185">Reference proteome</keyword>
<dbReference type="CDD" id="cd03388">
    <property type="entry name" value="PAP2_SPPase1"/>
    <property type="match status" value="1"/>
</dbReference>
<dbReference type="PANTHER" id="PTHR14969:SF28">
    <property type="entry name" value="DIHYDROSPHINGOSINE 1-PHOSPHATE PHOSPHATASE LCB3-RELATED"/>
    <property type="match status" value="1"/>
</dbReference>
<feature type="transmembrane region" description="Helical" evidence="8">
    <location>
        <begin position="293"/>
        <end position="310"/>
    </location>
</feature>
<feature type="domain" description="Phosphatidic acid phosphatase type 2/haloperoxidase" evidence="9">
    <location>
        <begin position="164"/>
        <end position="278"/>
    </location>
</feature>
<evidence type="ECO:0000256" key="1">
    <source>
        <dbReference type="ARBA" id="ARBA00004477"/>
    </source>
</evidence>
<dbReference type="GO" id="GO:0042392">
    <property type="term" value="F:sphingosine-1-phosphate phosphatase activity"/>
    <property type="evidence" value="ECO:0007669"/>
    <property type="project" value="TreeGrafter"/>
</dbReference>
<dbReference type="OMA" id="RMVMKAV"/>
<dbReference type="SMART" id="SM00014">
    <property type="entry name" value="acidPPc"/>
    <property type="match status" value="1"/>
</dbReference>
<dbReference type="PANTHER" id="PTHR14969">
    <property type="entry name" value="SPHINGOSINE-1-PHOSPHATE PHOSPHOHYDROLASE"/>
    <property type="match status" value="1"/>
</dbReference>
<evidence type="ECO:0000259" key="9">
    <source>
        <dbReference type="SMART" id="SM00014"/>
    </source>
</evidence>
<name>A0A2T7NZ81_POMCA</name>
<keyword evidence="5 8" id="KW-1133">Transmembrane helix</keyword>
<evidence type="ECO:0000256" key="2">
    <source>
        <dbReference type="ARBA" id="ARBA00022692"/>
    </source>
</evidence>
<evidence type="ECO:0000256" key="8">
    <source>
        <dbReference type="SAM" id="Phobius"/>
    </source>
</evidence>
<keyword evidence="3" id="KW-0378">Hydrolase</keyword>
<dbReference type="SUPFAM" id="SSF48317">
    <property type="entry name" value="Acid phosphatase/Vanadium-dependent haloperoxidase"/>
    <property type="match status" value="1"/>
</dbReference>
<dbReference type="EMBL" id="PZQS01000008">
    <property type="protein sequence ID" value="PVD26443.1"/>
    <property type="molecule type" value="Genomic_DNA"/>
</dbReference>
<dbReference type="STRING" id="400727.A0A2T7NZ81"/>
<dbReference type="Gene3D" id="1.20.144.10">
    <property type="entry name" value="Phosphatidic acid phosphatase type 2/haloperoxidase"/>
    <property type="match status" value="1"/>
</dbReference>